<evidence type="ECO:0000256" key="4">
    <source>
        <dbReference type="ARBA" id="ARBA00022692"/>
    </source>
</evidence>
<evidence type="ECO:0000256" key="9">
    <source>
        <dbReference type="RuleBase" id="RU364020"/>
    </source>
</evidence>
<proteinExistence type="inferred from homology"/>
<evidence type="ECO:0000256" key="2">
    <source>
        <dbReference type="ARBA" id="ARBA00006339"/>
    </source>
</evidence>
<evidence type="ECO:0000256" key="7">
    <source>
        <dbReference type="ARBA" id="ARBA00023136"/>
    </source>
</evidence>
<evidence type="ECO:0000256" key="8">
    <source>
        <dbReference type="ARBA" id="ARBA00023180"/>
    </source>
</evidence>
<keyword evidence="3 9" id="KW-0808">Transferase</keyword>
<dbReference type="PANTHER" id="PTHR12137">
    <property type="entry name" value="CARBOHYDRATE SULFOTRANSFERASE"/>
    <property type="match status" value="1"/>
</dbReference>
<keyword evidence="4" id="KW-0812">Transmembrane</keyword>
<keyword evidence="12" id="KW-1185">Reference proteome</keyword>
<dbReference type="InterPro" id="IPR005331">
    <property type="entry name" value="Sulfotransferase"/>
</dbReference>
<name>A0AAE1UNX5_9EUCA</name>
<gene>
    <name evidence="11" type="ORF">Pmani_001983</name>
    <name evidence="10" type="ORF">Pmani_021181</name>
</gene>
<dbReference type="GO" id="GO:0016051">
    <property type="term" value="P:carbohydrate biosynthetic process"/>
    <property type="evidence" value="ECO:0007669"/>
    <property type="project" value="InterPro"/>
</dbReference>
<evidence type="ECO:0000256" key="5">
    <source>
        <dbReference type="ARBA" id="ARBA00022989"/>
    </source>
</evidence>
<comment type="subcellular location">
    <subcellularLocation>
        <location evidence="1 9">Golgi apparatus membrane</location>
        <topology evidence="1 9">Single-pass type II membrane protein</topology>
    </subcellularLocation>
</comment>
<dbReference type="Pfam" id="PF03567">
    <property type="entry name" value="Sulfotransfer_2"/>
    <property type="match status" value="1"/>
</dbReference>
<dbReference type="GO" id="GO:0000139">
    <property type="term" value="C:Golgi membrane"/>
    <property type="evidence" value="ECO:0007669"/>
    <property type="project" value="UniProtKB-SubCell"/>
</dbReference>
<evidence type="ECO:0000313" key="11">
    <source>
        <dbReference type="EMBL" id="KAK4327576.1"/>
    </source>
</evidence>
<accession>A0AAE1UNX5</accession>
<evidence type="ECO:0000256" key="6">
    <source>
        <dbReference type="ARBA" id="ARBA00023034"/>
    </source>
</evidence>
<evidence type="ECO:0000313" key="12">
    <source>
        <dbReference type="Proteomes" id="UP001292094"/>
    </source>
</evidence>
<dbReference type="EC" id="2.8.2.-" evidence="9"/>
<comment type="similarity">
    <text evidence="2 9">Belongs to the sulfotransferase 2 family.</text>
</comment>
<dbReference type="AlphaFoldDB" id="A0AAE1UNX5"/>
<dbReference type="PANTHER" id="PTHR12137:SF54">
    <property type="entry name" value="CARBOHYDRATE SULFOTRANSFERASE"/>
    <property type="match status" value="1"/>
</dbReference>
<evidence type="ECO:0000256" key="3">
    <source>
        <dbReference type="ARBA" id="ARBA00022679"/>
    </source>
</evidence>
<keyword evidence="6 9" id="KW-0333">Golgi apparatus</keyword>
<dbReference type="EMBL" id="JAWZYT010000141">
    <property type="protein sequence ID" value="KAK4327576.1"/>
    <property type="molecule type" value="Genomic_DNA"/>
</dbReference>
<dbReference type="Proteomes" id="UP001292094">
    <property type="component" value="Unassembled WGS sequence"/>
</dbReference>
<keyword evidence="5" id="KW-1133">Transmembrane helix</keyword>
<reference evidence="11" key="1">
    <citation type="submission" date="2023-11" db="EMBL/GenBank/DDBJ databases">
        <title>Genome assemblies of two species of porcelain crab, Petrolisthes cinctipes and Petrolisthes manimaculis (Anomura: Porcellanidae).</title>
        <authorList>
            <person name="Angst P."/>
        </authorList>
    </citation>
    <scope>NUCLEOTIDE SEQUENCE</scope>
    <source>
        <strain evidence="11">PB745_02</strain>
        <tissue evidence="11">Gill</tissue>
    </source>
</reference>
<dbReference type="EMBL" id="JAWZYT010002050">
    <property type="protein sequence ID" value="KAK4307019.1"/>
    <property type="molecule type" value="Genomic_DNA"/>
</dbReference>
<keyword evidence="9" id="KW-0735">Signal-anchor</keyword>
<evidence type="ECO:0000313" key="10">
    <source>
        <dbReference type="EMBL" id="KAK4307019.1"/>
    </source>
</evidence>
<keyword evidence="8 9" id="KW-0325">Glycoprotein</keyword>
<keyword evidence="9" id="KW-0119">Carbohydrate metabolism</keyword>
<protein>
    <recommendedName>
        <fullName evidence="9">Carbohydrate sulfotransferase</fullName>
        <ecNumber evidence="9">2.8.2.-</ecNumber>
    </recommendedName>
</protein>
<organism evidence="11 12">
    <name type="scientific">Petrolisthes manimaculis</name>
    <dbReference type="NCBI Taxonomy" id="1843537"/>
    <lineage>
        <taxon>Eukaryota</taxon>
        <taxon>Metazoa</taxon>
        <taxon>Ecdysozoa</taxon>
        <taxon>Arthropoda</taxon>
        <taxon>Crustacea</taxon>
        <taxon>Multicrustacea</taxon>
        <taxon>Malacostraca</taxon>
        <taxon>Eumalacostraca</taxon>
        <taxon>Eucarida</taxon>
        <taxon>Decapoda</taxon>
        <taxon>Pleocyemata</taxon>
        <taxon>Anomura</taxon>
        <taxon>Galatheoidea</taxon>
        <taxon>Porcellanidae</taxon>
        <taxon>Petrolisthes</taxon>
    </lineage>
</organism>
<keyword evidence="7" id="KW-0472">Membrane</keyword>
<comment type="caution">
    <text evidence="11">The sequence shown here is derived from an EMBL/GenBank/DDBJ whole genome shotgun (WGS) entry which is preliminary data.</text>
</comment>
<sequence>MSVRHPLSRLVSAFRDKFGGGNTLVKAMHPPKYRLFWRPALRALGKRKKAPIQFTFAEFLQFALYIRPTDRHWRSMAEICSPCSLSYQYILKLETFSEDLAYLAMKLNITRVISIHKRNNKKGESTTDGTRTVRPTTDHLTLDPAYLKYYLQLPPRLLANVIKKYKLDLELFGYKIPPALVNRTKI</sequence>
<dbReference type="GO" id="GO:0008146">
    <property type="term" value="F:sulfotransferase activity"/>
    <property type="evidence" value="ECO:0007669"/>
    <property type="project" value="InterPro"/>
</dbReference>
<evidence type="ECO:0000256" key="1">
    <source>
        <dbReference type="ARBA" id="ARBA00004323"/>
    </source>
</evidence>
<dbReference type="InterPro" id="IPR018011">
    <property type="entry name" value="Carb_sulfotrans_8-10"/>
</dbReference>